<dbReference type="PANTHER" id="PTHR33563">
    <property type="match status" value="1"/>
</dbReference>
<evidence type="ECO:0000256" key="4">
    <source>
        <dbReference type="ARBA" id="ARBA00023141"/>
    </source>
</evidence>
<dbReference type="GO" id="GO:0009073">
    <property type="term" value="P:aromatic amino acid family biosynthetic process"/>
    <property type="evidence" value="ECO:0007669"/>
    <property type="project" value="UniProtKB-UniRule"/>
</dbReference>
<evidence type="ECO:0000256" key="3">
    <source>
        <dbReference type="ARBA" id="ARBA00023027"/>
    </source>
</evidence>
<keyword evidence="4 5" id="KW-0057">Aromatic amino acid biosynthesis</keyword>
<proteinExistence type="inferred from homology"/>
<dbReference type="EC" id="1.4.1.24" evidence="5"/>
<dbReference type="Pfam" id="PF01959">
    <property type="entry name" value="DHQS"/>
    <property type="match status" value="1"/>
</dbReference>
<evidence type="ECO:0000256" key="5">
    <source>
        <dbReference type="HAMAP-Rule" id="MF_01244"/>
    </source>
</evidence>
<evidence type="ECO:0000259" key="7">
    <source>
        <dbReference type="Pfam" id="PF26558"/>
    </source>
</evidence>
<feature type="domain" description="3-dehydroquinate synthase C-terminal" evidence="7">
    <location>
        <begin position="217"/>
        <end position="392"/>
    </location>
</feature>
<dbReference type="HAMAP" id="MF_01244">
    <property type="entry name" value="Arch_DHQ_synthase"/>
    <property type="match status" value="1"/>
</dbReference>
<reference evidence="8" key="1">
    <citation type="submission" date="2020-06" db="EMBL/GenBank/DDBJ databases">
        <title>Unique genomic features of the anaerobic methanotrophic archaea.</title>
        <authorList>
            <person name="Chadwick G.L."/>
            <person name="Skennerton C.T."/>
            <person name="Laso-Perez R."/>
            <person name="Leu A.O."/>
            <person name="Speth D.R."/>
            <person name="Yu H."/>
            <person name="Morgan-Lang C."/>
            <person name="Hatzenpichler R."/>
            <person name="Goudeau D."/>
            <person name="Malmstrom R."/>
            <person name="Brazelton W.J."/>
            <person name="Woyke T."/>
            <person name="Hallam S.J."/>
            <person name="Tyson G.W."/>
            <person name="Wegener G."/>
            <person name="Boetius A."/>
            <person name="Orphan V."/>
        </authorList>
    </citation>
    <scope>NUCLEOTIDE SEQUENCE</scope>
</reference>
<dbReference type="InterPro" id="IPR030960">
    <property type="entry name" value="DHQS/DOIS_N"/>
</dbReference>
<dbReference type="GO" id="GO:0003856">
    <property type="term" value="F:3-dehydroquinate synthase activity"/>
    <property type="evidence" value="ECO:0007669"/>
    <property type="project" value="InterPro"/>
</dbReference>
<keyword evidence="2 5" id="KW-0560">Oxidoreductase</keyword>
<evidence type="ECO:0000256" key="2">
    <source>
        <dbReference type="ARBA" id="ARBA00023002"/>
    </source>
</evidence>
<dbReference type="EMBL" id="MT631588">
    <property type="protein sequence ID" value="QNO54622.1"/>
    <property type="molecule type" value="Genomic_DNA"/>
</dbReference>
<dbReference type="GO" id="GO:0051287">
    <property type="term" value="F:NAD binding"/>
    <property type="evidence" value="ECO:0007669"/>
    <property type="project" value="UniProtKB-UniRule"/>
</dbReference>
<evidence type="ECO:0000313" key="8">
    <source>
        <dbReference type="EMBL" id="QNO54622.1"/>
    </source>
</evidence>
<dbReference type="PANTHER" id="PTHR33563:SF1">
    <property type="entry name" value="3-DEHYDROQUINATE SYNTHASE"/>
    <property type="match status" value="1"/>
</dbReference>
<comment type="function">
    <text evidence="5">Catalyzes the oxidative deamination and cyclization of 2-amino-3,7-dideoxy-D-threo-hept-6-ulosonic acid (ADH) to yield 3-dehydroquinate (DHQ), which is fed into the canonical shikimic pathway of aromatic amino acid biosynthesis.</text>
</comment>
<gene>
    <name evidence="5 8" type="primary">aroB'</name>
    <name evidence="8" type="ORF">GNACHGJL_00004</name>
</gene>
<dbReference type="PIRSF" id="PIRSF006655">
    <property type="entry name" value="DHQ_synth"/>
    <property type="match status" value="1"/>
</dbReference>
<feature type="domain" description="3-dehydroquinate synthase N-terminal" evidence="6">
    <location>
        <begin position="6"/>
        <end position="203"/>
    </location>
</feature>
<name>A0A7G9Z2Y8_9EURY</name>
<protein>
    <recommendedName>
        <fullName evidence="5">3-dehydroquinate synthase</fullName>
        <shortName evidence="5">DHQ synthase</shortName>
        <ecNumber evidence="5">1.4.1.24</ecNumber>
    </recommendedName>
    <alternativeName>
        <fullName evidence="5">3-dehydroquinate synthase II</fullName>
    </alternativeName>
</protein>
<dbReference type="GO" id="GO:0102042">
    <property type="term" value="F:dehydroquinate synthase activity"/>
    <property type="evidence" value="ECO:0007669"/>
    <property type="project" value="UniProtKB-EC"/>
</dbReference>
<dbReference type="InterPro" id="IPR056179">
    <property type="entry name" value="DHQS_C"/>
</dbReference>
<evidence type="ECO:0000259" key="6">
    <source>
        <dbReference type="Pfam" id="PF01959"/>
    </source>
</evidence>
<dbReference type="AlphaFoldDB" id="A0A7G9Z2Y8"/>
<organism evidence="8">
    <name type="scientific">Candidatus Methanophaga sp. ANME-1 ERB7</name>
    <dbReference type="NCBI Taxonomy" id="2759913"/>
    <lineage>
        <taxon>Archaea</taxon>
        <taxon>Methanobacteriati</taxon>
        <taxon>Methanobacteriota</taxon>
        <taxon>Stenosarchaea group</taxon>
        <taxon>Methanomicrobia</taxon>
        <taxon>Candidatus Methanophagales</taxon>
        <taxon>Candidatus Methanophagaceae</taxon>
        <taxon>Candidatus Methanophaga</taxon>
    </lineage>
</organism>
<dbReference type="Pfam" id="PF26558">
    <property type="entry name" value="DHQS_2nd"/>
    <property type="match status" value="1"/>
</dbReference>
<dbReference type="GO" id="GO:0008652">
    <property type="term" value="P:amino acid biosynthetic process"/>
    <property type="evidence" value="ECO:0007669"/>
    <property type="project" value="UniProtKB-KW"/>
</dbReference>
<keyword evidence="3 5" id="KW-0520">NAD</keyword>
<comment type="similarity">
    <text evidence="5">Belongs to the archaeal-type DHQ synthase family.</text>
</comment>
<sequence length="392" mass="42582">MNGKRREIWIKADVGTWAEKKSRITTGLESGVDGVLVVEADVAKVTELGHLKIAAFASDSETESESELGIGEADIVVYGAGSEGNGTTQIPSEIADSDVLNALKSTFGTKLNAGYVELRGKKYEQFAVDIADYCNYVIVIGKDWKIIPLENIIAELQHKDAKVIAGVQSAEEAMTAFETLEYGADGVLLDTGDVSEIKRAVEMRDASEMGKLPLSSARITKVEEREMGDRVCVDTCSLMTLGEGMLVGSQSFALFLVHSESEESPYVAARPFRVNAGPVYAYVLVGEKTRYLSELTSGDDVLIVNAEGGTRKAIVGRVKIEKRPLMLVEAEVEGEEKRKCSIILQNAETIKLMGKTKPISVVDLKEGDEVLVHVTETARHFGIAVEEMVIEK</sequence>
<accession>A0A7G9Z2Y8</accession>
<keyword evidence="1 5" id="KW-0028">Amino-acid biosynthesis</keyword>
<dbReference type="InterPro" id="IPR002812">
    <property type="entry name" value="DHQS"/>
</dbReference>
<evidence type="ECO:0000256" key="1">
    <source>
        <dbReference type="ARBA" id="ARBA00022605"/>
    </source>
</evidence>
<dbReference type="NCBIfam" id="NF002626">
    <property type="entry name" value="PRK02290.1-4"/>
    <property type="match status" value="1"/>
</dbReference>
<comment type="catalytic activity">
    <reaction evidence="5">
        <text>2-amino-2,3,7-trideoxy-D-lyxo-hept-6-ulosonate + NAD(+) + H2O = 3-dehydroquinate + NH4(+) + NADH + H(+)</text>
        <dbReference type="Rhea" id="RHEA:25956"/>
        <dbReference type="ChEBI" id="CHEBI:15377"/>
        <dbReference type="ChEBI" id="CHEBI:15378"/>
        <dbReference type="ChEBI" id="CHEBI:28938"/>
        <dbReference type="ChEBI" id="CHEBI:32364"/>
        <dbReference type="ChEBI" id="CHEBI:57540"/>
        <dbReference type="ChEBI" id="CHEBI:57945"/>
        <dbReference type="ChEBI" id="CHEBI:58859"/>
        <dbReference type="EC" id="1.4.1.24"/>
    </reaction>
</comment>